<feature type="domain" description="RmlD-like substrate binding" evidence="7">
    <location>
        <begin position="9"/>
        <end position="296"/>
    </location>
</feature>
<keyword evidence="6" id="KW-0521">NADP</keyword>
<dbReference type="InterPro" id="IPR005913">
    <property type="entry name" value="dTDP_dehydrorham_reduct"/>
</dbReference>
<dbReference type="CDD" id="cd05254">
    <property type="entry name" value="dTDP_HR_like_SDR_e"/>
    <property type="match status" value="1"/>
</dbReference>
<dbReference type="NCBIfam" id="TIGR01214">
    <property type="entry name" value="rmlD"/>
    <property type="match status" value="1"/>
</dbReference>
<dbReference type="Proteomes" id="UP000033618">
    <property type="component" value="Unassembled WGS sequence"/>
</dbReference>
<dbReference type="AlphaFoldDB" id="A0A0F5K166"/>
<dbReference type="PATRIC" id="fig|28092.6.peg.2176"/>
<evidence type="ECO:0000256" key="1">
    <source>
        <dbReference type="ARBA" id="ARBA00004781"/>
    </source>
</evidence>
<evidence type="ECO:0000256" key="4">
    <source>
        <dbReference type="ARBA" id="ARBA00017099"/>
    </source>
</evidence>
<dbReference type="STRING" id="28092.WM40_09235"/>
<evidence type="ECO:0000256" key="5">
    <source>
        <dbReference type="ARBA" id="ARBA00048200"/>
    </source>
</evidence>
<dbReference type="InterPro" id="IPR036291">
    <property type="entry name" value="NAD(P)-bd_dom_sf"/>
</dbReference>
<keyword evidence="6" id="KW-0560">Oxidoreductase</keyword>
<gene>
    <name evidence="8" type="ORF">WM40_09235</name>
</gene>
<evidence type="ECO:0000313" key="9">
    <source>
        <dbReference type="Proteomes" id="UP000033618"/>
    </source>
</evidence>
<keyword evidence="9" id="KW-1185">Reference proteome</keyword>
<dbReference type="SUPFAM" id="SSF51735">
    <property type="entry name" value="NAD(P)-binding Rossmann-fold domains"/>
    <property type="match status" value="1"/>
</dbReference>
<dbReference type="RefSeq" id="WP_046152724.1">
    <property type="nucleotide sequence ID" value="NZ_CADFGU010000001.1"/>
</dbReference>
<dbReference type="EC" id="1.1.1.133" evidence="3 6"/>
<dbReference type="Gene3D" id="3.40.50.720">
    <property type="entry name" value="NAD(P)-binding Rossmann-like Domain"/>
    <property type="match status" value="1"/>
</dbReference>
<dbReference type="GO" id="GO:0019305">
    <property type="term" value="P:dTDP-rhamnose biosynthetic process"/>
    <property type="evidence" value="ECO:0007669"/>
    <property type="project" value="UniProtKB-UniPathway"/>
</dbReference>
<proteinExistence type="inferred from homology"/>
<dbReference type="InterPro" id="IPR029903">
    <property type="entry name" value="RmlD-like-bd"/>
</dbReference>
<organism evidence="8 9">
    <name type="scientific">Robbsia andropogonis</name>
    <dbReference type="NCBI Taxonomy" id="28092"/>
    <lineage>
        <taxon>Bacteria</taxon>
        <taxon>Pseudomonadati</taxon>
        <taxon>Pseudomonadota</taxon>
        <taxon>Betaproteobacteria</taxon>
        <taxon>Burkholderiales</taxon>
        <taxon>Burkholderiaceae</taxon>
        <taxon>Robbsia</taxon>
    </lineage>
</organism>
<comment type="caution">
    <text evidence="8">The sequence shown here is derived from an EMBL/GenBank/DDBJ whole genome shotgun (WGS) entry which is preliminary data.</text>
</comment>
<dbReference type="GO" id="GO:0005829">
    <property type="term" value="C:cytosol"/>
    <property type="evidence" value="ECO:0007669"/>
    <property type="project" value="TreeGrafter"/>
</dbReference>
<dbReference type="Pfam" id="PF04321">
    <property type="entry name" value="RmlD_sub_bind"/>
    <property type="match status" value="1"/>
</dbReference>
<protein>
    <recommendedName>
        <fullName evidence="4 6">dTDP-4-dehydrorhamnose reductase</fullName>
        <ecNumber evidence="3 6">1.1.1.133</ecNumber>
    </recommendedName>
</protein>
<dbReference type="UniPathway" id="UPA00124"/>
<sequence>MGSCMTEKRILLTGVTGQVGFELARSLQGLGEVIGLDRSGLDLSNPDKMREVIRSLSPSLIVNPAAYTAVDKAETERDAAQAINATAPAILAEEAKRAGIPLIHYSTDYVYDGEKDGIYTEDDATNPQNVYGATKLAGEDAIRSSGCHHVIFRTSWVYGVHGGNFVKTMLRLGAERELLRVVGDQFGAPTSARTIADITAHIVAQSQVIADNAAWWQAKSGTYHLSGGGETNWAEYAREIFTIKELNCRVDAIPASEYPTPAKRPVNSRISNDKLARTFGLRTPPWQTSLRQCLESI</sequence>
<evidence type="ECO:0000256" key="2">
    <source>
        <dbReference type="ARBA" id="ARBA00010944"/>
    </source>
</evidence>
<comment type="catalytic activity">
    <reaction evidence="5 6">
        <text>dTDP-beta-L-rhamnose + NADP(+) = dTDP-4-dehydro-beta-L-rhamnose + NADPH + H(+)</text>
        <dbReference type="Rhea" id="RHEA:21796"/>
        <dbReference type="ChEBI" id="CHEBI:15378"/>
        <dbReference type="ChEBI" id="CHEBI:57510"/>
        <dbReference type="ChEBI" id="CHEBI:57783"/>
        <dbReference type="ChEBI" id="CHEBI:58349"/>
        <dbReference type="ChEBI" id="CHEBI:62830"/>
        <dbReference type="EC" id="1.1.1.133"/>
    </reaction>
</comment>
<dbReference type="PANTHER" id="PTHR10491:SF4">
    <property type="entry name" value="METHIONINE ADENOSYLTRANSFERASE 2 SUBUNIT BETA"/>
    <property type="match status" value="1"/>
</dbReference>
<dbReference type="PANTHER" id="PTHR10491">
    <property type="entry name" value="DTDP-4-DEHYDRORHAMNOSE REDUCTASE"/>
    <property type="match status" value="1"/>
</dbReference>
<evidence type="ECO:0000256" key="3">
    <source>
        <dbReference type="ARBA" id="ARBA00012929"/>
    </source>
</evidence>
<evidence type="ECO:0000259" key="7">
    <source>
        <dbReference type="Pfam" id="PF04321"/>
    </source>
</evidence>
<comment type="pathway">
    <text evidence="1 6">Carbohydrate biosynthesis; dTDP-L-rhamnose biosynthesis.</text>
</comment>
<accession>A0A0F5K166</accession>
<name>A0A0F5K166_9BURK</name>
<comment type="function">
    <text evidence="6">Catalyzes the reduction of dTDP-6-deoxy-L-lyxo-4-hexulose to yield dTDP-L-rhamnose.</text>
</comment>
<dbReference type="GO" id="GO:0008831">
    <property type="term" value="F:dTDP-4-dehydrorhamnose reductase activity"/>
    <property type="evidence" value="ECO:0007669"/>
    <property type="project" value="UniProtKB-EC"/>
</dbReference>
<evidence type="ECO:0000313" key="8">
    <source>
        <dbReference type="EMBL" id="KKB63843.1"/>
    </source>
</evidence>
<dbReference type="OrthoDB" id="9803892at2"/>
<reference evidence="8 9" key="1">
    <citation type="submission" date="2015-03" db="EMBL/GenBank/DDBJ databases">
        <title>Draft Genome Sequence of Burkholderia andropogonis type strain ICMP2807, isolated from Sorghum bicolor.</title>
        <authorList>
            <person name="Lopes-Santos L."/>
            <person name="Castro D.B."/>
            <person name="Ottoboni L.M."/>
            <person name="Park D."/>
            <person name="Weirc B.S."/>
            <person name="Destefano S.A."/>
        </authorList>
    </citation>
    <scope>NUCLEOTIDE SEQUENCE [LARGE SCALE GENOMIC DNA]</scope>
    <source>
        <strain evidence="8 9">ICMP2807</strain>
    </source>
</reference>
<dbReference type="EMBL" id="LAQU01000007">
    <property type="protein sequence ID" value="KKB63843.1"/>
    <property type="molecule type" value="Genomic_DNA"/>
</dbReference>
<comment type="cofactor">
    <cofactor evidence="6">
        <name>Mg(2+)</name>
        <dbReference type="ChEBI" id="CHEBI:18420"/>
    </cofactor>
    <text evidence="6">Binds 1 Mg(2+) ion per monomer.</text>
</comment>
<evidence type="ECO:0000256" key="6">
    <source>
        <dbReference type="RuleBase" id="RU364082"/>
    </source>
</evidence>
<dbReference type="Gene3D" id="3.90.25.10">
    <property type="entry name" value="UDP-galactose 4-epimerase, domain 1"/>
    <property type="match status" value="1"/>
</dbReference>
<comment type="similarity">
    <text evidence="2 6">Belongs to the dTDP-4-dehydrorhamnose reductase family.</text>
</comment>